<reference evidence="4" key="1">
    <citation type="submission" date="2025-08" db="UniProtKB">
        <authorList>
            <consortium name="RefSeq"/>
        </authorList>
    </citation>
    <scope>IDENTIFICATION</scope>
</reference>
<feature type="transmembrane region" description="Helical" evidence="1">
    <location>
        <begin position="12"/>
        <end position="37"/>
    </location>
</feature>
<dbReference type="PANTHER" id="PTHR22753">
    <property type="entry name" value="TRANSMEMBRANE PROTEIN 68"/>
    <property type="match status" value="1"/>
</dbReference>
<keyword evidence="1" id="KW-0472">Membrane</keyword>
<dbReference type="RefSeq" id="XP_014675669.1">
    <property type="nucleotide sequence ID" value="XM_014820183.1"/>
</dbReference>
<keyword evidence="1" id="KW-0812">Transmembrane</keyword>
<evidence type="ECO:0000259" key="2">
    <source>
        <dbReference type="Pfam" id="PF01553"/>
    </source>
</evidence>
<organism evidence="3 4">
    <name type="scientific">Priapulus caudatus</name>
    <name type="common">Priapulid worm</name>
    <dbReference type="NCBI Taxonomy" id="37621"/>
    <lineage>
        <taxon>Eukaryota</taxon>
        <taxon>Metazoa</taxon>
        <taxon>Ecdysozoa</taxon>
        <taxon>Scalidophora</taxon>
        <taxon>Priapulida</taxon>
        <taxon>Priapulimorpha</taxon>
        <taxon>Priapulimorphida</taxon>
        <taxon>Priapulidae</taxon>
        <taxon>Priapulus</taxon>
    </lineage>
</organism>
<dbReference type="Proteomes" id="UP000695022">
    <property type="component" value="Unplaced"/>
</dbReference>
<dbReference type="GeneID" id="106815683"/>
<dbReference type="PANTHER" id="PTHR22753:SF14">
    <property type="entry name" value="MONOACYLGLYCEROL_DIACYLGLYCEROL O-ACYLTRANSFERASE"/>
    <property type="match status" value="1"/>
</dbReference>
<protein>
    <submittedName>
        <fullName evidence="4">Transmembrane protein 68-like</fullName>
    </submittedName>
</protein>
<dbReference type="CDD" id="cd07987">
    <property type="entry name" value="LPLAT_MGAT-like"/>
    <property type="match status" value="1"/>
</dbReference>
<feature type="domain" description="Phospholipid/glycerol acyltransferase" evidence="2">
    <location>
        <begin position="78"/>
        <end position="202"/>
    </location>
</feature>
<keyword evidence="1" id="KW-1133">Transmembrane helix</keyword>
<evidence type="ECO:0000313" key="4">
    <source>
        <dbReference type="RefSeq" id="XP_014675669.1"/>
    </source>
</evidence>
<evidence type="ECO:0000256" key="1">
    <source>
        <dbReference type="SAM" id="Phobius"/>
    </source>
</evidence>
<accession>A0ABM1ETZ8</accession>
<gene>
    <name evidence="4" type="primary">LOC106815683</name>
</gene>
<dbReference type="SUPFAM" id="SSF69593">
    <property type="entry name" value="Glycerol-3-phosphate (1)-acyltransferase"/>
    <property type="match status" value="1"/>
</dbReference>
<dbReference type="Pfam" id="PF01553">
    <property type="entry name" value="Acyltransferase"/>
    <property type="match status" value="1"/>
</dbReference>
<proteinExistence type="predicted"/>
<sequence>MDLDYMRWVLWLITPVIIVLLLPLIIMILLYGSALFLTIHKHRHRLYEVLESRDVWEGARCALASFWDAWGWLWHGYELEGLEKIPDRGSAMLVYYHGAIPVDFYYMAAKIILHKRRNMKVIGDRFLFKVPGWKLLMEVFNVIPGSQDSCVELLNQGELMGVSPGGVREAMFSDENYTILWGRRSGFAKVALRANAPVYPVFTMNVRETFRYLHIGFFKSLLKKFYDMYKLPLLPPYGNFPVYIKTFIGDPVPYNSDTSAEVLASEVSVIDVSIS</sequence>
<dbReference type="InterPro" id="IPR002123">
    <property type="entry name" value="Plipid/glycerol_acylTrfase"/>
</dbReference>
<keyword evidence="3" id="KW-1185">Reference proteome</keyword>
<evidence type="ECO:0000313" key="3">
    <source>
        <dbReference type="Proteomes" id="UP000695022"/>
    </source>
</evidence>
<name>A0ABM1ETZ8_PRICU</name>